<dbReference type="Gene3D" id="3.30.70.1320">
    <property type="entry name" value="Multidrug efflux transporter AcrB pore domain like"/>
    <property type="match status" value="1"/>
</dbReference>
<dbReference type="OrthoDB" id="9757876at2"/>
<evidence type="ECO:0000313" key="2">
    <source>
        <dbReference type="EMBL" id="MSS44302.1"/>
    </source>
</evidence>
<dbReference type="AlphaFoldDB" id="A0A844FK45"/>
<dbReference type="GO" id="GO:0042910">
    <property type="term" value="F:xenobiotic transmembrane transporter activity"/>
    <property type="evidence" value="ECO:0007669"/>
    <property type="project" value="TreeGrafter"/>
</dbReference>
<dbReference type="RefSeq" id="WP_154484973.1">
    <property type="nucleotide sequence ID" value="NZ_VULR01000021.1"/>
</dbReference>
<dbReference type="GO" id="GO:0005886">
    <property type="term" value="C:plasma membrane"/>
    <property type="evidence" value="ECO:0007669"/>
    <property type="project" value="TreeGrafter"/>
</dbReference>
<dbReference type="EMBL" id="VULR01000021">
    <property type="protein sequence ID" value="MSS44302.1"/>
    <property type="molecule type" value="Genomic_DNA"/>
</dbReference>
<dbReference type="Gene3D" id="3.30.70.1430">
    <property type="entry name" value="Multidrug efflux transporter AcrB pore domain"/>
    <property type="match status" value="2"/>
</dbReference>
<evidence type="ECO:0000313" key="3">
    <source>
        <dbReference type="Proteomes" id="UP000462760"/>
    </source>
</evidence>
<keyword evidence="1" id="KW-0472">Membrane</keyword>
<proteinExistence type="predicted"/>
<feature type="transmembrane region" description="Helical" evidence="1">
    <location>
        <begin position="404"/>
        <end position="423"/>
    </location>
</feature>
<protein>
    <submittedName>
        <fullName evidence="2">Efflux RND transporter permease subunit</fullName>
    </submittedName>
</protein>
<dbReference type="PANTHER" id="PTHR32063">
    <property type="match status" value="1"/>
</dbReference>
<gene>
    <name evidence="2" type="ORF">FYJ27_11385</name>
</gene>
<dbReference type="Proteomes" id="UP000462760">
    <property type="component" value="Unassembled WGS sequence"/>
</dbReference>
<keyword evidence="1" id="KW-0812">Transmembrane</keyword>
<dbReference type="InterPro" id="IPR001036">
    <property type="entry name" value="Acrflvin-R"/>
</dbReference>
<organism evidence="2 3">
    <name type="scientific">Anaerosalibacter bizertensis</name>
    <dbReference type="NCBI Taxonomy" id="932217"/>
    <lineage>
        <taxon>Bacteria</taxon>
        <taxon>Bacillati</taxon>
        <taxon>Bacillota</taxon>
        <taxon>Tissierellia</taxon>
        <taxon>Tissierellales</taxon>
        <taxon>Sporanaerobacteraceae</taxon>
        <taxon>Anaerosalibacter</taxon>
    </lineage>
</organism>
<evidence type="ECO:0000256" key="1">
    <source>
        <dbReference type="SAM" id="Phobius"/>
    </source>
</evidence>
<reference evidence="2 3" key="1">
    <citation type="submission" date="2019-08" db="EMBL/GenBank/DDBJ databases">
        <title>In-depth cultivation of the pig gut microbiome towards novel bacterial diversity and tailored functional studies.</title>
        <authorList>
            <person name="Wylensek D."/>
            <person name="Hitch T.C.A."/>
            <person name="Clavel T."/>
        </authorList>
    </citation>
    <scope>NUCLEOTIDE SEQUENCE [LARGE SCALE GENOMIC DNA]</scope>
    <source>
        <strain evidence="2 3">Med78-601-WT-4W-RMD-3</strain>
    </source>
</reference>
<dbReference type="Gene3D" id="1.20.1640.10">
    <property type="entry name" value="Multidrug efflux transporter AcrB transmembrane domain"/>
    <property type="match status" value="3"/>
</dbReference>
<sequence length="479" mass="52447">MSLYSFSVKKPITLLMIVCVVIITGIVSLTKIPLDLLPKIEVPVAVVSTSYKGVGSESGGKEKEVNISLEEGELEKYGLTIDKLVQLIGAENLNLPAGQIKKGNKKLSLKTVGEFQSIEDIKSMPIPLATGGVIHLRDIADVSIEDKETTTVSRINGKEGINISIQKQSDSNTVRVSEEIHKELEAIEKDYPDLDMEIVLDQAEYINMSIMNVFKNAIIGAVLAVAILYLFLRDLKTTLIISVSIPTSIIATFILLYFGNITFNIMTLGGMALGIGMLVDNSIVVLENIYRLRENGLDSQSASIEGAKEVSMAVSASTLTTIAVFAPMVFVEGITATIFKELAFTVAFSLVISLLVSLTLIPMLASRSLKKEVEEKNNGFSKVFRSVRDGYESILSWALNHKGWAIFIAVAIFVVTIFPLFILGGEFFPPVDEGTFIVNIDLPSGSSFQETNNVIENLEKDISKIKEVDTISIEKRRRL</sequence>
<dbReference type="SUPFAM" id="SSF82714">
    <property type="entry name" value="Multidrug efflux transporter AcrB TolC docking domain, DN and DC subdomains"/>
    <property type="match status" value="1"/>
</dbReference>
<name>A0A844FK45_9FIRM</name>
<feature type="transmembrane region" description="Helical" evidence="1">
    <location>
        <begin position="342"/>
        <end position="365"/>
    </location>
</feature>
<dbReference type="InterPro" id="IPR027463">
    <property type="entry name" value="AcrB_DN_DC_subdom"/>
</dbReference>
<accession>A0A844FK45</accession>
<keyword evidence="1" id="KW-1133">Transmembrane helix</keyword>
<feature type="transmembrane region" description="Helical" evidence="1">
    <location>
        <begin position="310"/>
        <end position="330"/>
    </location>
</feature>
<dbReference type="PRINTS" id="PR00702">
    <property type="entry name" value="ACRIFLAVINRP"/>
</dbReference>
<dbReference type="Pfam" id="PF00873">
    <property type="entry name" value="ACR_tran"/>
    <property type="match status" value="1"/>
</dbReference>
<feature type="transmembrane region" description="Helical" evidence="1">
    <location>
        <begin position="213"/>
        <end position="232"/>
    </location>
</feature>
<dbReference type="PANTHER" id="PTHR32063:SF0">
    <property type="entry name" value="SWARMING MOTILITY PROTEIN SWRC"/>
    <property type="match status" value="1"/>
</dbReference>
<comment type="caution">
    <text evidence="2">The sequence shown here is derived from an EMBL/GenBank/DDBJ whole genome shotgun (WGS) entry which is preliminary data.</text>
</comment>
<dbReference type="Gene3D" id="3.30.2090.10">
    <property type="entry name" value="Multidrug efflux transporter AcrB TolC docking domain, DN and DC subdomains"/>
    <property type="match status" value="1"/>
</dbReference>
<feature type="transmembrane region" description="Helical" evidence="1">
    <location>
        <begin position="238"/>
        <end position="258"/>
    </location>
</feature>
<dbReference type="SUPFAM" id="SSF82693">
    <property type="entry name" value="Multidrug efflux transporter AcrB pore domain, PN1, PN2, PC1 and PC2 subdomains"/>
    <property type="match status" value="1"/>
</dbReference>
<feature type="transmembrane region" description="Helical" evidence="1">
    <location>
        <begin position="12"/>
        <end position="30"/>
    </location>
</feature>
<dbReference type="SUPFAM" id="SSF82866">
    <property type="entry name" value="Multidrug efflux transporter AcrB transmembrane domain"/>
    <property type="match status" value="1"/>
</dbReference>